<dbReference type="AlphaFoldDB" id="A0A9W6MH48"/>
<name>A0A9W6MH48_9ACTN</name>
<evidence type="ECO:0000313" key="2">
    <source>
        <dbReference type="EMBL" id="GLK14469.1"/>
    </source>
</evidence>
<comment type="caution">
    <text evidence="2">The sequence shown here is derived from an EMBL/GenBank/DDBJ whole genome shotgun (WGS) entry which is preliminary data.</text>
</comment>
<feature type="domain" description="Microcin J25-processing protein McjB C-terminal" evidence="1">
    <location>
        <begin position="24"/>
        <end position="133"/>
    </location>
</feature>
<dbReference type="EMBL" id="BSEV01000032">
    <property type="protein sequence ID" value="GLK14469.1"/>
    <property type="molecule type" value="Genomic_DNA"/>
</dbReference>
<proteinExistence type="predicted"/>
<dbReference type="Pfam" id="PF13471">
    <property type="entry name" value="Transglut_core3"/>
    <property type="match status" value="1"/>
</dbReference>
<accession>A0A9W6MH48</accession>
<dbReference type="Proteomes" id="UP001143474">
    <property type="component" value="Unassembled WGS sequence"/>
</dbReference>
<protein>
    <recommendedName>
        <fullName evidence="1">Microcin J25-processing protein McjB C-terminal domain-containing protein</fullName>
    </recommendedName>
</protein>
<dbReference type="RefSeq" id="WP_271222704.1">
    <property type="nucleotide sequence ID" value="NZ_BAAAVD010000069.1"/>
</dbReference>
<evidence type="ECO:0000313" key="3">
    <source>
        <dbReference type="Proteomes" id="UP001143474"/>
    </source>
</evidence>
<reference evidence="2" key="2">
    <citation type="submission" date="2023-01" db="EMBL/GenBank/DDBJ databases">
        <authorList>
            <person name="Sun Q."/>
            <person name="Evtushenko L."/>
        </authorList>
    </citation>
    <scope>NUCLEOTIDE SEQUENCE</scope>
    <source>
        <strain evidence="2">VKM Ac-2007</strain>
    </source>
</reference>
<dbReference type="NCBIfam" id="NF033537">
    <property type="entry name" value="lasso_biosyn_B2"/>
    <property type="match status" value="1"/>
</dbReference>
<sequence length="142" mass="16038">MTMPQTISIDPASLSWRDRLFARVAVFVARRLEKQSPIRIQRVLRRLRRGARPARYGEASRARSVVVRTSWACSGPNGCLPRALATTILCRMWGCWPTWCVGARVTPPFGAHAWVRAEGRDVDEDLPEDYLRVLVEVGPDGH</sequence>
<organism evidence="2 3">
    <name type="scientific">Streptosporangium carneum</name>
    <dbReference type="NCBI Taxonomy" id="47481"/>
    <lineage>
        <taxon>Bacteria</taxon>
        <taxon>Bacillati</taxon>
        <taxon>Actinomycetota</taxon>
        <taxon>Actinomycetes</taxon>
        <taxon>Streptosporangiales</taxon>
        <taxon>Streptosporangiaceae</taxon>
        <taxon>Streptosporangium</taxon>
    </lineage>
</organism>
<keyword evidence="3" id="KW-1185">Reference proteome</keyword>
<gene>
    <name evidence="2" type="ORF">GCM10017600_78810</name>
</gene>
<reference evidence="2" key="1">
    <citation type="journal article" date="2014" name="Int. J. Syst. Evol. Microbiol.">
        <title>Complete genome sequence of Corynebacterium casei LMG S-19264T (=DSM 44701T), isolated from a smear-ripened cheese.</title>
        <authorList>
            <consortium name="US DOE Joint Genome Institute (JGI-PGF)"/>
            <person name="Walter F."/>
            <person name="Albersmeier A."/>
            <person name="Kalinowski J."/>
            <person name="Ruckert C."/>
        </authorList>
    </citation>
    <scope>NUCLEOTIDE SEQUENCE</scope>
    <source>
        <strain evidence="2">VKM Ac-2007</strain>
    </source>
</reference>
<evidence type="ECO:0000259" key="1">
    <source>
        <dbReference type="Pfam" id="PF13471"/>
    </source>
</evidence>
<dbReference type="InterPro" id="IPR032708">
    <property type="entry name" value="McjB_C"/>
</dbReference>
<dbReference type="InterPro" id="IPR053521">
    <property type="entry name" value="McjB-like"/>
</dbReference>